<evidence type="ECO:0000313" key="2">
    <source>
        <dbReference type="Proteomes" id="UP000600799"/>
    </source>
</evidence>
<evidence type="ECO:0000313" key="1">
    <source>
        <dbReference type="EMBL" id="MBF9152173.1"/>
    </source>
</evidence>
<name>A0ABS0HJ37_9SPHN</name>
<dbReference type="EMBL" id="JADQDC010000010">
    <property type="protein sequence ID" value="MBF9152173.1"/>
    <property type="molecule type" value="Genomic_DNA"/>
</dbReference>
<reference evidence="1 2" key="1">
    <citation type="submission" date="2020-11" db="EMBL/GenBank/DDBJ databases">
        <title>The genome sequence of Novosphingobium sp. 1Y9A.</title>
        <authorList>
            <person name="Liu Y."/>
        </authorList>
    </citation>
    <scope>NUCLEOTIDE SEQUENCE [LARGE SCALE GENOMIC DNA]</scope>
    <source>
        <strain evidence="1 2">1Y9A</strain>
    </source>
</reference>
<dbReference type="RefSeq" id="WP_196276493.1">
    <property type="nucleotide sequence ID" value="NZ_JADQDC010000010.1"/>
</dbReference>
<organism evidence="1 2">
    <name type="scientific">Novosphingobium jiangmenense</name>
    <dbReference type="NCBI Taxonomy" id="2791981"/>
    <lineage>
        <taxon>Bacteria</taxon>
        <taxon>Pseudomonadati</taxon>
        <taxon>Pseudomonadota</taxon>
        <taxon>Alphaproteobacteria</taxon>
        <taxon>Sphingomonadales</taxon>
        <taxon>Sphingomonadaceae</taxon>
        <taxon>Novosphingobium</taxon>
    </lineage>
</organism>
<sequence length="132" mass="14846">MSIDTRHPFDDRFSSTHGDLRERIERRESLRQRGADLCFIALKGAMFLASSYLMALGLPLLFFLLLSGGHADALFGHIANLAERFLAADVLRRANFLSEFKTLLIGAATLVVIARLPRFIRDLDRELSGEKL</sequence>
<accession>A0ABS0HJ37</accession>
<proteinExistence type="predicted"/>
<comment type="caution">
    <text evidence="1">The sequence shown here is derived from an EMBL/GenBank/DDBJ whole genome shotgun (WGS) entry which is preliminary data.</text>
</comment>
<gene>
    <name evidence="1" type="ORF">I2488_14280</name>
</gene>
<protein>
    <submittedName>
        <fullName evidence="1">Uncharacterized protein</fullName>
    </submittedName>
</protein>
<keyword evidence="2" id="KW-1185">Reference proteome</keyword>
<dbReference type="Proteomes" id="UP000600799">
    <property type="component" value="Unassembled WGS sequence"/>
</dbReference>